<accession>A0AAV7XCY4</accession>
<evidence type="ECO:0000313" key="2">
    <source>
        <dbReference type="EMBL" id="KAJ1523121.1"/>
    </source>
</evidence>
<feature type="compositionally biased region" description="Basic and acidic residues" evidence="1">
    <location>
        <begin position="479"/>
        <end position="488"/>
    </location>
</feature>
<feature type="compositionally biased region" description="Acidic residues" evidence="1">
    <location>
        <begin position="447"/>
        <end position="466"/>
    </location>
</feature>
<evidence type="ECO:0000256" key="1">
    <source>
        <dbReference type="SAM" id="MobiDB-lite"/>
    </source>
</evidence>
<dbReference type="AlphaFoldDB" id="A0AAV7XCY4"/>
<gene>
    <name evidence="2" type="ORF">ONE63_001014</name>
</gene>
<protein>
    <submittedName>
        <fullName evidence="2">Uncharacterized protein</fullName>
    </submittedName>
</protein>
<dbReference type="EMBL" id="JAPTSV010000010">
    <property type="protein sequence ID" value="KAJ1523121.1"/>
    <property type="molecule type" value="Genomic_DNA"/>
</dbReference>
<keyword evidence="3" id="KW-1185">Reference proteome</keyword>
<feature type="region of interest" description="Disordered" evidence="1">
    <location>
        <begin position="635"/>
        <end position="664"/>
    </location>
</feature>
<organism evidence="2 3">
    <name type="scientific">Megalurothrips usitatus</name>
    <name type="common">bean blossom thrips</name>
    <dbReference type="NCBI Taxonomy" id="439358"/>
    <lineage>
        <taxon>Eukaryota</taxon>
        <taxon>Metazoa</taxon>
        <taxon>Ecdysozoa</taxon>
        <taxon>Arthropoda</taxon>
        <taxon>Hexapoda</taxon>
        <taxon>Insecta</taxon>
        <taxon>Pterygota</taxon>
        <taxon>Neoptera</taxon>
        <taxon>Paraneoptera</taxon>
        <taxon>Thysanoptera</taxon>
        <taxon>Terebrantia</taxon>
        <taxon>Thripoidea</taxon>
        <taxon>Thripidae</taxon>
        <taxon>Megalurothrips</taxon>
    </lineage>
</organism>
<sequence>MCPPTLSAGTRRYQPLNSTLPLKRLPGCGDKVFSDKRRWTHKKDLNPEERNIFLNLKRKFNENVLIDDFKVLKSIMQKMEKQEKINGKEPEFPPLIKTPVKEVESAENSLPSEQAKSLRKIASNISAKLIAEFPDKDRTFIEGVLDVIRSEAFSEKHCQEAENMLAEFYPSFYLTHMSSLKQNEVQAKGAKRKLVDDAELDAAIASISCTKEQLEFQDDTAKTKFLAELFKRYVALNDPVTDIENEHTKLLKMAYNQTKPSILPFVPLENAGVFARILFKYKPEIFTNEEAEIVKLWPDQIPHEGKMEELQPLSDDEQTKFVATILTKSYEEIERDVQCVVTKKQLLSIHEALMNSESVNVEHCRSLYDEVLFTWPEKIRRVKRRPLASLLNEDLNLSESESNSDDSAIAVSPRMTNAPKDLEGSEPEDNKDNDKDFVPEDVRSDDSESSSESDTESEDIDSNDTDSEIKKQRHKKSESHKGENEEQKKKIKVTITSQEVDDQPQPSTSKESGSRKRKLPEEESKSLTKRTKMTSSKKSFTPSSLRPKRQCPLCPGQRFFSSSNLSSHLKVSHKIINDAERKKLSKNSSKLMKAAKVQSSCKWSEIKKYFSNEIFENPDFKKGFRNFSAAVGSITIESDDSGENDQGSDEDEKVLTDEGDDDDAEDVSAAKKLRSLDKTKLPDNHFLLQIDQELAKCSYQNDKEFKILKERVRASRIFGFIKAQTGLDNYFLLGCVATSAGLGEGRFRKF</sequence>
<reference evidence="2" key="1">
    <citation type="submission" date="2022-12" db="EMBL/GenBank/DDBJ databases">
        <title>Chromosome-level genome assembly of the bean flower thrips Megalurothrips usitatus.</title>
        <authorList>
            <person name="Ma L."/>
            <person name="Liu Q."/>
            <person name="Li H."/>
            <person name="Cai W."/>
        </authorList>
    </citation>
    <scope>NUCLEOTIDE SEQUENCE</scope>
    <source>
        <strain evidence="2">Cailab_2022a</strain>
    </source>
</reference>
<feature type="compositionally biased region" description="Polar residues" evidence="1">
    <location>
        <begin position="494"/>
        <end position="511"/>
    </location>
</feature>
<proteinExistence type="predicted"/>
<evidence type="ECO:0000313" key="3">
    <source>
        <dbReference type="Proteomes" id="UP001075354"/>
    </source>
</evidence>
<feature type="compositionally biased region" description="Basic and acidic residues" evidence="1">
    <location>
        <begin position="420"/>
        <end position="446"/>
    </location>
</feature>
<feature type="compositionally biased region" description="Low complexity" evidence="1">
    <location>
        <begin position="397"/>
        <end position="407"/>
    </location>
</feature>
<comment type="caution">
    <text evidence="2">The sequence shown here is derived from an EMBL/GenBank/DDBJ whole genome shotgun (WGS) entry which is preliminary data.</text>
</comment>
<dbReference type="Proteomes" id="UP001075354">
    <property type="component" value="Chromosome 10"/>
</dbReference>
<name>A0AAV7XCY4_9NEOP</name>
<feature type="compositionally biased region" description="Acidic residues" evidence="1">
    <location>
        <begin position="637"/>
        <end position="664"/>
    </location>
</feature>
<feature type="compositionally biased region" description="Low complexity" evidence="1">
    <location>
        <begin position="533"/>
        <end position="544"/>
    </location>
</feature>
<feature type="region of interest" description="Disordered" evidence="1">
    <location>
        <begin position="397"/>
        <end position="551"/>
    </location>
</feature>